<proteinExistence type="predicted"/>
<sequence length="166" mass="18437">MPPDLLWDDVQPLFDPGLTGSLPDLCVPATSTGDWQTLLDLAASGQWRYEYTEGDVASPLPRAEAVFSRPLDAETASLRVWPAPHMLAIFRFYDPTQIDFDVDLREIHGQERLDVFCAFLKTIGQRLGKPVLMDAEGGDPRSHPILGYRVEDDQVAVVHGPLPLRG</sequence>
<organism evidence="1 2">
    <name type="scientific">Phytohabitans aurantiacus</name>
    <dbReference type="NCBI Taxonomy" id="3016789"/>
    <lineage>
        <taxon>Bacteria</taxon>
        <taxon>Bacillati</taxon>
        <taxon>Actinomycetota</taxon>
        <taxon>Actinomycetes</taxon>
        <taxon>Micromonosporales</taxon>
        <taxon>Micromonosporaceae</taxon>
    </lineage>
</organism>
<dbReference type="EMBL" id="BSDI01000031">
    <property type="protein sequence ID" value="GLI00248.1"/>
    <property type="molecule type" value="Genomic_DNA"/>
</dbReference>
<evidence type="ECO:0000313" key="1">
    <source>
        <dbReference type="EMBL" id="GLI00248.1"/>
    </source>
</evidence>
<accession>A0ABQ5R106</accession>
<reference evidence="1" key="1">
    <citation type="submission" date="2022-12" db="EMBL/GenBank/DDBJ databases">
        <title>New Phytohabitans aurantiacus sp. RD004123 nov., an actinomycete isolated from soil.</title>
        <authorList>
            <person name="Triningsih D.W."/>
            <person name="Harunari E."/>
            <person name="Igarashi Y."/>
        </authorList>
    </citation>
    <scope>NUCLEOTIDE SEQUENCE</scope>
    <source>
        <strain evidence="1">RD004123</strain>
    </source>
</reference>
<keyword evidence="2" id="KW-1185">Reference proteome</keyword>
<dbReference type="RefSeq" id="WP_281900431.1">
    <property type="nucleotide sequence ID" value="NZ_BSDI01000031.1"/>
</dbReference>
<gene>
    <name evidence="1" type="ORF">Pa4123_55240</name>
</gene>
<comment type="caution">
    <text evidence="1">The sequence shown here is derived from an EMBL/GenBank/DDBJ whole genome shotgun (WGS) entry which is preliminary data.</text>
</comment>
<dbReference type="Proteomes" id="UP001144280">
    <property type="component" value="Unassembled WGS sequence"/>
</dbReference>
<evidence type="ECO:0000313" key="2">
    <source>
        <dbReference type="Proteomes" id="UP001144280"/>
    </source>
</evidence>
<protein>
    <submittedName>
        <fullName evidence="1">Uncharacterized protein</fullName>
    </submittedName>
</protein>
<name>A0ABQ5R106_9ACTN</name>